<dbReference type="Gene3D" id="3.30.530.20">
    <property type="match status" value="1"/>
</dbReference>
<sequence length="223" mass="24662">MALPTTRRGWTEIAVGAAQVLAALLTAPLLRRRYNRWGALPHEVGAALPGDELVPAPRLGYTRAITVDAPVEAVWPWLVQIGQGRGGLYSFDALENLFGFDLHSADTIRPDLQEPAVGERIRLAATEGAPAYEVERIDPPTTLVLLGGEPAGPRITWQWQLRSVGGGRRTRLLVRQRLDHPPSQTVLWRLVEPVAFVMEQRMLRGLARRAEGRALTPSGRRPR</sequence>
<dbReference type="InterPro" id="IPR023393">
    <property type="entry name" value="START-like_dom_sf"/>
</dbReference>
<dbReference type="RefSeq" id="WP_179721598.1">
    <property type="nucleotide sequence ID" value="NZ_JACBZT010000001.1"/>
</dbReference>
<organism evidence="1 2">
    <name type="scientific">Petropleomorpha daqingensis</name>
    <dbReference type="NCBI Taxonomy" id="2026353"/>
    <lineage>
        <taxon>Bacteria</taxon>
        <taxon>Bacillati</taxon>
        <taxon>Actinomycetota</taxon>
        <taxon>Actinomycetes</taxon>
        <taxon>Geodermatophilales</taxon>
        <taxon>Geodermatophilaceae</taxon>
        <taxon>Petropleomorpha</taxon>
    </lineage>
</organism>
<name>A0A853CPQ1_9ACTN</name>
<comment type="caution">
    <text evidence="1">The sequence shown here is derived from an EMBL/GenBank/DDBJ whole genome shotgun (WGS) entry which is preliminary data.</text>
</comment>
<gene>
    <name evidence="1" type="ORF">GGQ55_005037</name>
</gene>
<reference evidence="1 2" key="1">
    <citation type="submission" date="2020-07" db="EMBL/GenBank/DDBJ databases">
        <title>Sequencing the genomes of 1000 actinobacteria strains.</title>
        <authorList>
            <person name="Klenk H.-P."/>
        </authorList>
    </citation>
    <scope>NUCLEOTIDE SEQUENCE [LARGE SCALE GENOMIC DNA]</scope>
    <source>
        <strain evidence="1 2">DSM 104001</strain>
    </source>
</reference>
<accession>A0A853CPQ1</accession>
<proteinExistence type="predicted"/>
<evidence type="ECO:0000313" key="1">
    <source>
        <dbReference type="EMBL" id="NYJ08759.1"/>
    </source>
</evidence>
<evidence type="ECO:0000313" key="2">
    <source>
        <dbReference type="Proteomes" id="UP000541969"/>
    </source>
</evidence>
<keyword evidence="2" id="KW-1185">Reference proteome</keyword>
<dbReference type="EMBL" id="JACBZT010000001">
    <property type="protein sequence ID" value="NYJ08759.1"/>
    <property type="molecule type" value="Genomic_DNA"/>
</dbReference>
<dbReference type="SUPFAM" id="SSF55961">
    <property type="entry name" value="Bet v1-like"/>
    <property type="match status" value="1"/>
</dbReference>
<dbReference type="Proteomes" id="UP000541969">
    <property type="component" value="Unassembled WGS sequence"/>
</dbReference>
<protein>
    <recommendedName>
        <fullName evidence="3">Polyketide cyclase / dehydrase and lipid transport</fullName>
    </recommendedName>
</protein>
<dbReference type="AlphaFoldDB" id="A0A853CPQ1"/>
<evidence type="ECO:0008006" key="3">
    <source>
        <dbReference type="Google" id="ProtNLM"/>
    </source>
</evidence>